<comment type="caution">
    <text evidence="1">The sequence shown here is derived from an EMBL/GenBank/DDBJ whole genome shotgun (WGS) entry which is preliminary data.</text>
</comment>
<dbReference type="PANTHER" id="PTHR36348:SF1">
    <property type="entry name" value="EXPRESSED PROTEIN"/>
    <property type="match status" value="1"/>
</dbReference>
<dbReference type="OrthoDB" id="2020333at2759"/>
<evidence type="ECO:0000313" key="1">
    <source>
        <dbReference type="EMBL" id="KAA0033762.1"/>
    </source>
</evidence>
<dbReference type="EMBL" id="SSTE01020676">
    <property type="protein sequence ID" value="KAA0033762.1"/>
    <property type="molecule type" value="Genomic_DNA"/>
</dbReference>
<organism evidence="1 2">
    <name type="scientific">Cucumis melo var. makuwa</name>
    <name type="common">Oriental melon</name>
    <dbReference type="NCBI Taxonomy" id="1194695"/>
    <lineage>
        <taxon>Eukaryota</taxon>
        <taxon>Viridiplantae</taxon>
        <taxon>Streptophyta</taxon>
        <taxon>Embryophyta</taxon>
        <taxon>Tracheophyta</taxon>
        <taxon>Spermatophyta</taxon>
        <taxon>Magnoliopsida</taxon>
        <taxon>eudicotyledons</taxon>
        <taxon>Gunneridae</taxon>
        <taxon>Pentapetalae</taxon>
        <taxon>rosids</taxon>
        <taxon>fabids</taxon>
        <taxon>Cucurbitales</taxon>
        <taxon>Cucurbitaceae</taxon>
        <taxon>Benincaseae</taxon>
        <taxon>Cucumis</taxon>
    </lineage>
</organism>
<dbReference type="AlphaFoldDB" id="A0A5A7SRD0"/>
<gene>
    <name evidence="1" type="ORF">E6C27_scaffold142G00140</name>
</gene>
<sequence length="379" mass="42764">MDLTCLSASSFDVCGGLRFRHGIIVSIVHSPLSGFQVSGMGLIITFGRIDGWETSPFGDCFHKFINLNNLTDINIEAGRYEVIFSLEGLLECQKINQDAEDAFKKTVEVDRLIDTLRSASSKELQKLVLQNVLAFNENFWIRLAARTDTCKSEDDKACILMLILYFLFQKDYEELAASVMSIVDHLVHKTKEKIESSTDILKEILKPVVDDVEEIAWPPRDPGALKLMEKEIIHREQEGQLDEGFLAEVSAQLRQAKEDGDKPGLEAMLQKVLQLYASTVLSKRSYAKKGEEVLKAELFLETIIKAPEEEWNKLLINGLTIGKGDVSPDELDGVIKKRIERTLIRTEGGSYQQRVLTEYLKGIQSRSEEITHLLQGKTQ</sequence>
<dbReference type="Proteomes" id="UP000321393">
    <property type="component" value="Unassembled WGS sequence"/>
</dbReference>
<proteinExistence type="predicted"/>
<dbReference type="PANTHER" id="PTHR36348">
    <property type="entry name" value="EXPRESSED PROTEIN"/>
    <property type="match status" value="1"/>
</dbReference>
<protein>
    <submittedName>
        <fullName evidence="1">Uncharacterized protein</fullName>
    </submittedName>
</protein>
<accession>A0A5A7SRD0</accession>
<reference evidence="1 2" key="1">
    <citation type="submission" date="2019-08" db="EMBL/GenBank/DDBJ databases">
        <title>Draft genome sequences of two oriental melons (Cucumis melo L. var makuwa).</title>
        <authorList>
            <person name="Kwon S.-Y."/>
        </authorList>
    </citation>
    <scope>NUCLEOTIDE SEQUENCE [LARGE SCALE GENOMIC DNA]</scope>
    <source>
        <strain evidence="2">cv. SW 3</strain>
        <tissue evidence="1">Leaf</tissue>
    </source>
</reference>
<evidence type="ECO:0000313" key="2">
    <source>
        <dbReference type="Proteomes" id="UP000321393"/>
    </source>
</evidence>
<name>A0A5A7SRD0_CUCMM</name>